<dbReference type="PIRSF" id="PIRSF000524">
    <property type="entry name" value="SPT"/>
    <property type="match status" value="1"/>
</dbReference>
<feature type="modified residue" description="N6-(pyridoxal phosphate)lysine" evidence="7 9">
    <location>
        <position position="194"/>
    </location>
</feature>
<dbReference type="InterPro" id="IPR000192">
    <property type="entry name" value="Aminotrans_V_dom"/>
</dbReference>
<evidence type="ECO:0000256" key="3">
    <source>
        <dbReference type="ARBA" id="ARBA00022679"/>
    </source>
</evidence>
<keyword evidence="5 7" id="KW-0670">Pyruvate</keyword>
<comment type="catalytic activity">
    <reaction evidence="6 7">
        <text>(2-aminoethyl)phosphonate + pyruvate = phosphonoacetaldehyde + L-alanine</text>
        <dbReference type="Rhea" id="RHEA:17021"/>
        <dbReference type="ChEBI" id="CHEBI:15361"/>
        <dbReference type="ChEBI" id="CHEBI:57418"/>
        <dbReference type="ChEBI" id="CHEBI:57972"/>
        <dbReference type="ChEBI" id="CHEBI:58383"/>
        <dbReference type="EC" id="2.6.1.37"/>
    </reaction>
</comment>
<dbReference type="Gene3D" id="3.90.1150.10">
    <property type="entry name" value="Aspartate Aminotransferase, domain 1"/>
    <property type="match status" value="1"/>
</dbReference>
<sequence length="369" mass="41230">MKITRNVLLNPGPATTTDSVKLAQAVPDICPREQEFGDLMEFCATEITKFVGNTNDYATVLFGGSGTATVEAILNSVIPDSGKVLIIDNGAYGKRMCQITSVYKIPTVIYESSSIEPINLNALEDLINSTEGLTHLAMIHHETTTGLLNDVTSVGAICKKHNISFIVDSMSGFAAIPVDMKSMNIDYLAASSNKNIQGMAGIGFAICNKAALESTASIPMRSLYLNLYAQYAYFEKTHQTRFTPPVQTFYALKQAIVETHEETIEGRYARYTKSWETLLDGLDTLGLEYLIDKEHHSRIITSIIEPNTETYDFNEMHDYFFEKGFTIYPGKVNNYDTFRISNIGQIDYKDIKDFLKVLKAYLVKINYIQ</sequence>
<evidence type="ECO:0000256" key="5">
    <source>
        <dbReference type="ARBA" id="ARBA00023317"/>
    </source>
</evidence>
<organism evidence="11 12">
    <name type="scientific">Wocania arenilitoris</name>
    <dbReference type="NCBI Taxonomy" id="2044858"/>
    <lineage>
        <taxon>Bacteria</taxon>
        <taxon>Pseudomonadati</taxon>
        <taxon>Bacteroidota</taxon>
        <taxon>Flavobacteriia</taxon>
        <taxon>Flavobacteriales</taxon>
        <taxon>Flavobacteriaceae</taxon>
        <taxon>Wocania</taxon>
    </lineage>
</organism>
<comment type="function">
    <text evidence="7">Involved in phosphonate degradation.</text>
</comment>
<comment type="similarity">
    <text evidence="7">Belongs to the class-V pyridoxal-phosphate-dependent aminotransferase family. PhnW subfamily.</text>
</comment>
<comment type="cofactor">
    <cofactor evidence="1 7 9">
        <name>pyridoxal 5'-phosphate</name>
        <dbReference type="ChEBI" id="CHEBI:597326"/>
    </cofactor>
</comment>
<dbReference type="Proteomes" id="UP001199795">
    <property type="component" value="Unassembled WGS sequence"/>
</dbReference>
<evidence type="ECO:0000256" key="2">
    <source>
        <dbReference type="ARBA" id="ARBA00022576"/>
    </source>
</evidence>
<dbReference type="EMBL" id="JAKKDU010000023">
    <property type="protein sequence ID" value="MCF7569611.1"/>
    <property type="molecule type" value="Genomic_DNA"/>
</dbReference>
<dbReference type="InterPro" id="IPR024169">
    <property type="entry name" value="SP_NH2Trfase/AEP_transaminase"/>
</dbReference>
<keyword evidence="4 7" id="KW-0663">Pyridoxal phosphate</keyword>
<dbReference type="AlphaFoldDB" id="A0AAE3EQA6"/>
<proteinExistence type="inferred from homology"/>
<dbReference type="InterPro" id="IPR015421">
    <property type="entry name" value="PyrdxlP-dep_Trfase_major"/>
</dbReference>
<comment type="caution">
    <text evidence="11">The sequence shown here is derived from an EMBL/GenBank/DDBJ whole genome shotgun (WGS) entry which is preliminary data.</text>
</comment>
<dbReference type="Pfam" id="PF00266">
    <property type="entry name" value="Aminotran_5"/>
    <property type="match status" value="1"/>
</dbReference>
<keyword evidence="3 7" id="KW-0808">Transferase</keyword>
<dbReference type="Gene3D" id="3.40.640.10">
    <property type="entry name" value="Type I PLP-dependent aspartate aminotransferase-like (Major domain)"/>
    <property type="match status" value="1"/>
</dbReference>
<dbReference type="EC" id="2.6.1.37" evidence="7"/>
<name>A0AAE3EQA6_9FLAO</name>
<dbReference type="PANTHER" id="PTHR42778:SF1">
    <property type="entry name" value="2-AMINOETHYLPHOSPHONATE--PYRUVATE TRANSAMINASE"/>
    <property type="match status" value="1"/>
</dbReference>
<dbReference type="InterPro" id="IPR012703">
    <property type="entry name" value="NH2EtPonate_pyrv_transaminase"/>
</dbReference>
<dbReference type="GO" id="GO:0047304">
    <property type="term" value="F:2-aminoethylphosphonate-pyruvate transaminase activity"/>
    <property type="evidence" value="ECO:0007669"/>
    <property type="project" value="UniProtKB-UniRule"/>
</dbReference>
<keyword evidence="12" id="KW-1185">Reference proteome</keyword>
<evidence type="ECO:0000256" key="8">
    <source>
        <dbReference type="PIRSR" id="PIRSR000524-1"/>
    </source>
</evidence>
<evidence type="ECO:0000256" key="4">
    <source>
        <dbReference type="ARBA" id="ARBA00022898"/>
    </source>
</evidence>
<evidence type="ECO:0000313" key="12">
    <source>
        <dbReference type="Proteomes" id="UP001199795"/>
    </source>
</evidence>
<dbReference type="GO" id="GO:0019700">
    <property type="term" value="P:organic phosphonate catabolic process"/>
    <property type="evidence" value="ECO:0007669"/>
    <property type="project" value="InterPro"/>
</dbReference>
<evidence type="ECO:0000259" key="10">
    <source>
        <dbReference type="Pfam" id="PF00266"/>
    </source>
</evidence>
<keyword evidence="2 7" id="KW-0032">Aminotransferase</keyword>
<dbReference type="SUPFAM" id="SSF53383">
    <property type="entry name" value="PLP-dependent transferases"/>
    <property type="match status" value="1"/>
</dbReference>
<evidence type="ECO:0000256" key="9">
    <source>
        <dbReference type="PIRSR" id="PIRSR000524-50"/>
    </source>
</evidence>
<feature type="domain" description="Aminotransferase class V" evidence="10">
    <location>
        <begin position="32"/>
        <end position="309"/>
    </location>
</feature>
<dbReference type="InterPro" id="IPR015424">
    <property type="entry name" value="PyrdxlP-dep_Trfase"/>
</dbReference>
<dbReference type="NCBIfam" id="TIGR03301">
    <property type="entry name" value="PhnW-AepZ"/>
    <property type="match status" value="1"/>
</dbReference>
<dbReference type="PANTHER" id="PTHR42778">
    <property type="entry name" value="2-AMINOETHYLPHOSPHONATE--PYRUVATE TRANSAMINASE"/>
    <property type="match status" value="1"/>
</dbReference>
<dbReference type="RefSeq" id="WP_237240939.1">
    <property type="nucleotide sequence ID" value="NZ_JAKKDU010000023.1"/>
</dbReference>
<evidence type="ECO:0000256" key="1">
    <source>
        <dbReference type="ARBA" id="ARBA00001933"/>
    </source>
</evidence>
<feature type="binding site" evidence="8">
    <location>
        <position position="339"/>
    </location>
    <ligand>
        <name>substrate</name>
    </ligand>
</feature>
<reference evidence="11" key="1">
    <citation type="submission" date="2022-01" db="EMBL/GenBank/DDBJ databases">
        <title>Draft genome sequence of Sabulilitoribacter arenilitoris KCTC 52401.</title>
        <authorList>
            <person name="Oh J.-S."/>
        </authorList>
    </citation>
    <scope>NUCLEOTIDE SEQUENCE</scope>
    <source>
        <strain evidence="11">HMF6543</strain>
    </source>
</reference>
<accession>A0AAE3EQA6</accession>
<dbReference type="NCBIfam" id="NF010006">
    <property type="entry name" value="PRK13479.1"/>
    <property type="match status" value="1"/>
</dbReference>
<protein>
    <recommendedName>
        <fullName evidence="7">2-aminoethylphosphonate--pyruvate transaminase</fullName>
        <ecNumber evidence="7">2.6.1.37</ecNumber>
    </recommendedName>
    <alternativeName>
        <fullName evidence="7">2-aminoethylphosphonate aminotransferase</fullName>
    </alternativeName>
    <alternativeName>
        <fullName evidence="7">AEP transaminase</fullName>
        <shortName evidence="7">AEPT</shortName>
    </alternativeName>
</protein>
<dbReference type="HAMAP" id="MF_01376">
    <property type="entry name" value="PhnW_aminotrans_5"/>
    <property type="match status" value="1"/>
</dbReference>
<evidence type="ECO:0000256" key="6">
    <source>
        <dbReference type="ARBA" id="ARBA00049460"/>
    </source>
</evidence>
<dbReference type="InterPro" id="IPR015422">
    <property type="entry name" value="PyrdxlP-dep_Trfase_small"/>
</dbReference>
<evidence type="ECO:0000313" key="11">
    <source>
        <dbReference type="EMBL" id="MCF7569611.1"/>
    </source>
</evidence>
<gene>
    <name evidence="7" type="primary">phnW</name>
    <name evidence="11" type="ORF">L3X37_14780</name>
</gene>
<evidence type="ECO:0000256" key="7">
    <source>
        <dbReference type="HAMAP-Rule" id="MF_01376"/>
    </source>
</evidence>
<comment type="subunit">
    <text evidence="7">Homodimer.</text>
</comment>